<dbReference type="RefSeq" id="XP_060124046.1">
    <property type="nucleotide sequence ID" value="XM_060268063.1"/>
</dbReference>
<evidence type="ECO:0000313" key="3">
    <source>
        <dbReference type="Proteomes" id="UP001217754"/>
    </source>
</evidence>
<accession>A0AAF0F725</accession>
<sequence length="277" mass="31092">MLPTLAPRVVRRALSTSVPARAQERKNDRNSGRRRLSRRPLPPFKEWVRNEGEQYRYPTPQKGPHWVANTPFPLNPSFRPPPPVHQSVRDDMWRLHTESPSEWTVRSLADKFRVSLPRAEAILRLKALEEEMSNEGKPLQTELQRNMERLLGSRPSTAIDLHVVPTTSPHAPRGAPYEEYSESANLAKIRSPLAAAIKRANEAHKQAMAQMPTGGPDTKGAAERVVAAAHPDRAPLKIKAVGAESYRGVGTVKRNQKRAAHRAQQRARRAGREKTSP</sequence>
<keyword evidence="3" id="KW-1185">Reference proteome</keyword>
<dbReference type="GO" id="GO:0032543">
    <property type="term" value="P:mitochondrial translation"/>
    <property type="evidence" value="ECO:0007669"/>
    <property type="project" value="TreeGrafter"/>
</dbReference>
<feature type="compositionally biased region" description="Basic and acidic residues" evidence="1">
    <location>
        <begin position="22"/>
        <end position="31"/>
    </location>
</feature>
<dbReference type="GO" id="GO:0005763">
    <property type="term" value="C:mitochondrial small ribosomal subunit"/>
    <property type="evidence" value="ECO:0007669"/>
    <property type="project" value="TreeGrafter"/>
</dbReference>
<organism evidence="2 3">
    <name type="scientific">Malassezia japonica</name>
    <dbReference type="NCBI Taxonomy" id="223818"/>
    <lineage>
        <taxon>Eukaryota</taxon>
        <taxon>Fungi</taxon>
        <taxon>Dikarya</taxon>
        <taxon>Basidiomycota</taxon>
        <taxon>Ustilaginomycotina</taxon>
        <taxon>Malasseziomycetes</taxon>
        <taxon>Malasseziales</taxon>
        <taxon>Malasseziaceae</taxon>
        <taxon>Malassezia</taxon>
    </lineage>
</organism>
<dbReference type="PANTHER" id="PTHR28158:SF1">
    <property type="entry name" value="SMALL RIBOSOMAL SUBUNIT PROTEIN MS45"/>
    <property type="match status" value="1"/>
</dbReference>
<dbReference type="PANTHER" id="PTHR28158">
    <property type="entry name" value="37S RIBOSOMAL PROTEIN S35, MITOCHONDRIAL"/>
    <property type="match status" value="1"/>
</dbReference>
<dbReference type="Pfam" id="PF12298">
    <property type="entry name" value="Bot1p"/>
    <property type="match status" value="1"/>
</dbReference>
<feature type="compositionally biased region" description="Basic residues" evidence="1">
    <location>
        <begin position="254"/>
        <end position="269"/>
    </location>
</feature>
<feature type="region of interest" description="Disordered" evidence="1">
    <location>
        <begin position="13"/>
        <end position="64"/>
    </location>
</feature>
<dbReference type="InterPro" id="IPR021036">
    <property type="entry name" value="Ribosomal_mS45"/>
</dbReference>
<dbReference type="GeneID" id="85227795"/>
<dbReference type="EMBL" id="CP119966">
    <property type="protein sequence ID" value="WFD41149.1"/>
    <property type="molecule type" value="Genomic_DNA"/>
</dbReference>
<name>A0AAF0F725_9BASI</name>
<proteinExistence type="predicted"/>
<reference evidence="2" key="1">
    <citation type="submission" date="2023-03" db="EMBL/GenBank/DDBJ databases">
        <title>Mating type loci evolution in Malassezia.</title>
        <authorList>
            <person name="Coelho M.A."/>
        </authorList>
    </citation>
    <scope>NUCLEOTIDE SEQUENCE</scope>
    <source>
        <strain evidence="2">CBS 9431</strain>
    </source>
</reference>
<dbReference type="AlphaFoldDB" id="A0AAF0F725"/>
<feature type="region of interest" description="Disordered" evidence="1">
    <location>
        <begin position="249"/>
        <end position="277"/>
    </location>
</feature>
<dbReference type="GO" id="GO:0003735">
    <property type="term" value="F:structural constituent of ribosome"/>
    <property type="evidence" value="ECO:0007669"/>
    <property type="project" value="TreeGrafter"/>
</dbReference>
<feature type="region of interest" description="Disordered" evidence="1">
    <location>
        <begin position="203"/>
        <end position="224"/>
    </location>
</feature>
<protein>
    <recommendedName>
        <fullName evidence="4">37S ribosomal protein S35, mitochondrial</fullName>
    </recommendedName>
</protein>
<gene>
    <name evidence="2" type="ORF">MJAP1_004144</name>
</gene>
<dbReference type="Proteomes" id="UP001217754">
    <property type="component" value="Chromosome 9"/>
</dbReference>
<evidence type="ECO:0008006" key="4">
    <source>
        <dbReference type="Google" id="ProtNLM"/>
    </source>
</evidence>
<evidence type="ECO:0000256" key="1">
    <source>
        <dbReference type="SAM" id="MobiDB-lite"/>
    </source>
</evidence>
<evidence type="ECO:0000313" key="2">
    <source>
        <dbReference type="EMBL" id="WFD41149.1"/>
    </source>
</evidence>